<keyword evidence="10 12" id="KW-0739">Sodium transport</keyword>
<organism evidence="14 15">
    <name type="scientific">Loxostege sticticalis</name>
    <name type="common">Beet webworm moth</name>
    <dbReference type="NCBI Taxonomy" id="481309"/>
    <lineage>
        <taxon>Eukaryota</taxon>
        <taxon>Metazoa</taxon>
        <taxon>Ecdysozoa</taxon>
        <taxon>Arthropoda</taxon>
        <taxon>Hexapoda</taxon>
        <taxon>Insecta</taxon>
        <taxon>Pterygota</taxon>
        <taxon>Neoptera</taxon>
        <taxon>Endopterygota</taxon>
        <taxon>Lepidoptera</taxon>
        <taxon>Glossata</taxon>
        <taxon>Ditrysia</taxon>
        <taxon>Pyraloidea</taxon>
        <taxon>Crambidae</taxon>
        <taxon>Pyraustinae</taxon>
        <taxon>Loxostege</taxon>
    </lineage>
</organism>
<comment type="subcellular location">
    <subcellularLocation>
        <location evidence="1">Membrane</location>
        <topology evidence="1">Multi-pass membrane protein</topology>
    </subcellularLocation>
</comment>
<protein>
    <submittedName>
        <fullName evidence="14">Uncharacterized protein</fullName>
    </submittedName>
</protein>
<keyword evidence="9 13" id="KW-0472">Membrane</keyword>
<dbReference type="AlphaFoldDB" id="A0ABD0T7R2"/>
<dbReference type="Pfam" id="PF00858">
    <property type="entry name" value="ASC"/>
    <property type="match status" value="1"/>
</dbReference>
<keyword evidence="4 12" id="KW-0894">Sodium channel</keyword>
<keyword evidence="5 12" id="KW-0812">Transmembrane</keyword>
<dbReference type="InterPro" id="IPR001873">
    <property type="entry name" value="ENaC"/>
</dbReference>
<keyword evidence="11 12" id="KW-0407">Ion channel</keyword>
<dbReference type="Gene3D" id="1.10.287.820">
    <property type="entry name" value="Acid-sensing ion channel domain"/>
    <property type="match status" value="1"/>
</dbReference>
<dbReference type="Gene3D" id="1.10.287.770">
    <property type="entry name" value="YojJ-like"/>
    <property type="match status" value="1"/>
</dbReference>
<keyword evidence="7" id="KW-0915">Sodium</keyword>
<keyword evidence="6 13" id="KW-1133">Transmembrane helix</keyword>
<keyword evidence="3 12" id="KW-0813">Transport</keyword>
<name>A0ABD0T7R2_LOXSC</name>
<dbReference type="EMBL" id="JBEDNZ010000010">
    <property type="protein sequence ID" value="KAL0833078.1"/>
    <property type="molecule type" value="Genomic_DNA"/>
</dbReference>
<evidence type="ECO:0000256" key="13">
    <source>
        <dbReference type="SAM" id="Phobius"/>
    </source>
</evidence>
<reference evidence="14 15" key="1">
    <citation type="submission" date="2024-06" db="EMBL/GenBank/DDBJ databases">
        <title>A chromosome-level genome assembly of beet webworm, Loxostege sticticalis.</title>
        <authorList>
            <person name="Zhang Y."/>
        </authorList>
    </citation>
    <scope>NUCLEOTIDE SEQUENCE [LARGE SCALE GENOMIC DNA]</scope>
    <source>
        <strain evidence="14">AQ028</strain>
        <tissue evidence="14">Male pupae</tissue>
    </source>
</reference>
<evidence type="ECO:0000256" key="1">
    <source>
        <dbReference type="ARBA" id="ARBA00004141"/>
    </source>
</evidence>
<evidence type="ECO:0000256" key="3">
    <source>
        <dbReference type="ARBA" id="ARBA00022448"/>
    </source>
</evidence>
<evidence type="ECO:0000256" key="9">
    <source>
        <dbReference type="ARBA" id="ARBA00023136"/>
    </source>
</evidence>
<proteinExistence type="inferred from homology"/>
<evidence type="ECO:0000256" key="11">
    <source>
        <dbReference type="ARBA" id="ARBA00023303"/>
    </source>
</evidence>
<dbReference type="PRINTS" id="PR01078">
    <property type="entry name" value="AMINACHANNEL"/>
</dbReference>
<evidence type="ECO:0000256" key="6">
    <source>
        <dbReference type="ARBA" id="ARBA00022989"/>
    </source>
</evidence>
<dbReference type="Proteomes" id="UP001549921">
    <property type="component" value="Unassembled WGS sequence"/>
</dbReference>
<evidence type="ECO:0000256" key="8">
    <source>
        <dbReference type="ARBA" id="ARBA00023065"/>
    </source>
</evidence>
<dbReference type="GO" id="GO:0005272">
    <property type="term" value="F:sodium channel activity"/>
    <property type="evidence" value="ECO:0007669"/>
    <property type="project" value="UniProtKB-KW"/>
</dbReference>
<comment type="similarity">
    <text evidence="2 12">Belongs to the amiloride-sensitive sodium channel (TC 1.A.6) family.</text>
</comment>
<gene>
    <name evidence="14" type="ORF">ABMA28_001188</name>
</gene>
<evidence type="ECO:0000313" key="15">
    <source>
        <dbReference type="Proteomes" id="UP001549921"/>
    </source>
</evidence>
<feature type="transmembrane region" description="Helical" evidence="13">
    <location>
        <begin position="472"/>
        <end position="498"/>
    </location>
</feature>
<evidence type="ECO:0000256" key="7">
    <source>
        <dbReference type="ARBA" id="ARBA00023053"/>
    </source>
</evidence>
<sequence>MHEVIERPVVREVCPRKNRRKRQKKLLKQLLQDYAKNTTLHGLRYTTENGLHIIEKVFWLITFTVSVVLSFYLISKVWTKWTTSPIIVSFAGKPVSVQEVPLPSITICPAVKFLQSNINFTKIQLDLRDANKTVDNETLANVNAINLICDAPFLMTRVLTTDSSMINRLINVSTDIVDILDMCFISIYDCEFKAVLTNDGLCYTYNGLSAQNILNLDSVQQEYRYSYMETKIKDWTLDKGYTGNENDAYPRRGQDSGQKPLINIRLANLEDEKDKLCNAVFAGYKIYLHHPSEWPQAMSYYFVALPKQETSLAVKVNMVTTSKDLQSAALNVRQCYFQHERPLKYFKIYSYNHCRLECLTNYTYDTCQCVLFHMPFHDSTKVCSSFQTSCAMQANFKFGKKGSDLLEKCKCLPACNYIQYDAEFLKTDYEVEDLKEDNARERRRHHAKLKLFFKEPIFTGLHRSELFGLTDFLGTCGGLLSLFLGFSFLSIVEIFYFITFRVYKNIKADIKSEKLDNPM</sequence>
<evidence type="ECO:0000256" key="10">
    <source>
        <dbReference type="ARBA" id="ARBA00023201"/>
    </source>
</evidence>
<keyword evidence="8 12" id="KW-0406">Ion transport</keyword>
<evidence type="ECO:0000313" key="14">
    <source>
        <dbReference type="EMBL" id="KAL0833078.1"/>
    </source>
</evidence>
<dbReference type="GO" id="GO:0016020">
    <property type="term" value="C:membrane"/>
    <property type="evidence" value="ECO:0007669"/>
    <property type="project" value="UniProtKB-SubCell"/>
</dbReference>
<evidence type="ECO:0000256" key="12">
    <source>
        <dbReference type="RuleBase" id="RU000679"/>
    </source>
</evidence>
<evidence type="ECO:0000256" key="4">
    <source>
        <dbReference type="ARBA" id="ARBA00022461"/>
    </source>
</evidence>
<evidence type="ECO:0000256" key="5">
    <source>
        <dbReference type="ARBA" id="ARBA00022692"/>
    </source>
</evidence>
<dbReference type="PANTHER" id="PTHR11690">
    <property type="entry name" value="AMILORIDE-SENSITIVE SODIUM CHANNEL-RELATED"/>
    <property type="match status" value="1"/>
</dbReference>
<accession>A0ABD0T7R2</accession>
<comment type="caution">
    <text evidence="14">The sequence shown here is derived from an EMBL/GenBank/DDBJ whole genome shotgun (WGS) entry which is preliminary data.</text>
</comment>
<evidence type="ECO:0000256" key="2">
    <source>
        <dbReference type="ARBA" id="ARBA00007193"/>
    </source>
</evidence>
<dbReference type="PANTHER" id="PTHR11690:SF288">
    <property type="entry name" value="AMILORIDE-SENSITIVE NA+ CHANNEL-RELATED"/>
    <property type="match status" value="1"/>
</dbReference>